<dbReference type="GO" id="GO:0016020">
    <property type="term" value="C:membrane"/>
    <property type="evidence" value="ECO:0007669"/>
    <property type="project" value="InterPro"/>
</dbReference>
<keyword evidence="3 4" id="KW-0472">Membrane</keyword>
<evidence type="ECO:0000256" key="1">
    <source>
        <dbReference type="ARBA" id="ARBA00022692"/>
    </source>
</evidence>
<proteinExistence type="predicted"/>
<keyword evidence="1 4" id="KW-0812">Transmembrane</keyword>
<name>A0A3B0YX38_9ZZZZ</name>
<evidence type="ECO:0008006" key="6">
    <source>
        <dbReference type="Google" id="ProtNLM"/>
    </source>
</evidence>
<dbReference type="EMBL" id="UOFM01000338">
    <property type="protein sequence ID" value="VAW80007.1"/>
    <property type="molecule type" value="Genomic_DNA"/>
</dbReference>
<dbReference type="SUPFAM" id="SSF90123">
    <property type="entry name" value="ABC transporter transmembrane region"/>
    <property type="match status" value="1"/>
</dbReference>
<feature type="transmembrane region" description="Helical" evidence="4">
    <location>
        <begin position="26"/>
        <end position="49"/>
    </location>
</feature>
<dbReference type="AlphaFoldDB" id="A0A3B0YX38"/>
<keyword evidence="2 4" id="KW-1133">Transmembrane helix</keyword>
<reference evidence="5" key="1">
    <citation type="submission" date="2018-06" db="EMBL/GenBank/DDBJ databases">
        <authorList>
            <person name="Zhirakovskaya E."/>
        </authorList>
    </citation>
    <scope>NUCLEOTIDE SEQUENCE</scope>
</reference>
<evidence type="ECO:0000313" key="5">
    <source>
        <dbReference type="EMBL" id="VAW80007.1"/>
    </source>
</evidence>
<dbReference type="InterPro" id="IPR036640">
    <property type="entry name" value="ABC1_TM_sf"/>
</dbReference>
<sequence>MAKSDPAVATVTGPYRRLLGYARPHWRIFVGAVLAMVLMAGTETGFAALMKPMLDGNFIERDPATI</sequence>
<dbReference type="GO" id="GO:0005524">
    <property type="term" value="F:ATP binding"/>
    <property type="evidence" value="ECO:0007669"/>
    <property type="project" value="InterPro"/>
</dbReference>
<evidence type="ECO:0000256" key="4">
    <source>
        <dbReference type="SAM" id="Phobius"/>
    </source>
</evidence>
<organism evidence="5">
    <name type="scientific">hydrothermal vent metagenome</name>
    <dbReference type="NCBI Taxonomy" id="652676"/>
    <lineage>
        <taxon>unclassified sequences</taxon>
        <taxon>metagenomes</taxon>
        <taxon>ecological metagenomes</taxon>
    </lineage>
</organism>
<gene>
    <name evidence="5" type="ORF">MNBD_GAMMA14-642</name>
</gene>
<evidence type="ECO:0000256" key="3">
    <source>
        <dbReference type="ARBA" id="ARBA00023136"/>
    </source>
</evidence>
<dbReference type="Gene3D" id="1.20.1560.10">
    <property type="entry name" value="ABC transporter type 1, transmembrane domain"/>
    <property type="match status" value="1"/>
</dbReference>
<feature type="non-terminal residue" evidence="5">
    <location>
        <position position="66"/>
    </location>
</feature>
<accession>A0A3B0YX38</accession>
<protein>
    <recommendedName>
        <fullName evidence="6">ABC transporter ATP-binding protein</fullName>
    </recommendedName>
</protein>
<evidence type="ECO:0000256" key="2">
    <source>
        <dbReference type="ARBA" id="ARBA00022989"/>
    </source>
</evidence>